<dbReference type="SUPFAM" id="SSF52540">
    <property type="entry name" value="P-loop containing nucleoside triphosphate hydrolases"/>
    <property type="match status" value="1"/>
</dbReference>
<dbReference type="InterPro" id="IPR039421">
    <property type="entry name" value="Type_1_exporter"/>
</dbReference>
<reference evidence="10 11" key="1">
    <citation type="journal article" date="2008" name="Int. J. Syst. Evol. Microbiol.">
        <title>Tessaracoccus flavescens sp. nov., isolated from marine sediment.</title>
        <authorList>
            <person name="Lee D.W."/>
            <person name="Lee S.D."/>
        </authorList>
    </citation>
    <scope>NUCLEOTIDE SEQUENCE [LARGE SCALE GENOMIC DNA]</scope>
    <source>
        <strain evidence="10 11">SST-39T</strain>
    </source>
</reference>
<name>A0A1Q2CZP5_9ACTN</name>
<evidence type="ECO:0000259" key="9">
    <source>
        <dbReference type="PROSITE" id="PS50929"/>
    </source>
</evidence>
<dbReference type="InterPro" id="IPR003593">
    <property type="entry name" value="AAA+_ATPase"/>
</dbReference>
<evidence type="ECO:0008006" key="12">
    <source>
        <dbReference type="Google" id="ProtNLM"/>
    </source>
</evidence>
<dbReference type="InterPro" id="IPR011527">
    <property type="entry name" value="ABC1_TM_dom"/>
</dbReference>
<dbReference type="InterPro" id="IPR017871">
    <property type="entry name" value="ABC_transporter-like_CS"/>
</dbReference>
<dbReference type="PROSITE" id="PS50929">
    <property type="entry name" value="ABC_TM1F"/>
    <property type="match status" value="1"/>
</dbReference>
<dbReference type="KEGG" id="tfa:BW733_12540"/>
<dbReference type="AlphaFoldDB" id="A0A1Q2CZP5"/>
<dbReference type="PROSITE" id="PS50893">
    <property type="entry name" value="ABC_TRANSPORTER_2"/>
    <property type="match status" value="1"/>
</dbReference>
<comment type="subcellular location">
    <subcellularLocation>
        <location evidence="1">Cell membrane</location>
        <topology evidence="1">Multi-pass membrane protein</topology>
    </subcellularLocation>
</comment>
<keyword evidence="5 7" id="KW-1133">Transmembrane helix</keyword>
<evidence type="ECO:0000313" key="10">
    <source>
        <dbReference type="EMBL" id="AQP51514.1"/>
    </source>
</evidence>
<feature type="domain" description="ABC transmembrane type-1" evidence="9">
    <location>
        <begin position="24"/>
        <end position="265"/>
    </location>
</feature>
<dbReference type="SMART" id="SM00382">
    <property type="entry name" value="AAA"/>
    <property type="match status" value="1"/>
</dbReference>
<keyword evidence="6 7" id="KW-0472">Membrane</keyword>
<keyword evidence="4" id="KW-0067">ATP-binding</keyword>
<dbReference type="Pfam" id="PF00664">
    <property type="entry name" value="ABC_membrane"/>
    <property type="match status" value="1"/>
</dbReference>
<gene>
    <name evidence="10" type="ORF">BW733_12540</name>
</gene>
<protein>
    <recommendedName>
        <fullName evidence="12">Thiol reductant ABC exporter subunit CydC</fullName>
    </recommendedName>
</protein>
<feature type="transmembrane region" description="Helical" evidence="7">
    <location>
        <begin position="21"/>
        <end position="46"/>
    </location>
</feature>
<evidence type="ECO:0000256" key="1">
    <source>
        <dbReference type="ARBA" id="ARBA00004651"/>
    </source>
</evidence>
<evidence type="ECO:0000256" key="7">
    <source>
        <dbReference type="SAM" id="Phobius"/>
    </source>
</evidence>
<evidence type="ECO:0000313" key="11">
    <source>
        <dbReference type="Proteomes" id="UP000188235"/>
    </source>
</evidence>
<dbReference type="Pfam" id="PF00005">
    <property type="entry name" value="ABC_tran"/>
    <property type="match status" value="1"/>
</dbReference>
<dbReference type="PANTHER" id="PTHR24221">
    <property type="entry name" value="ATP-BINDING CASSETTE SUB-FAMILY B"/>
    <property type="match status" value="1"/>
</dbReference>
<dbReference type="PANTHER" id="PTHR24221:SF654">
    <property type="entry name" value="ATP-BINDING CASSETTE SUB-FAMILY B MEMBER 6"/>
    <property type="match status" value="1"/>
</dbReference>
<proteinExistence type="predicted"/>
<dbReference type="GO" id="GO:0016887">
    <property type="term" value="F:ATP hydrolysis activity"/>
    <property type="evidence" value="ECO:0007669"/>
    <property type="project" value="InterPro"/>
</dbReference>
<feature type="domain" description="ABC transporter" evidence="8">
    <location>
        <begin position="331"/>
        <end position="566"/>
    </location>
</feature>
<evidence type="ECO:0000256" key="4">
    <source>
        <dbReference type="ARBA" id="ARBA00022840"/>
    </source>
</evidence>
<keyword evidence="11" id="KW-1185">Reference proteome</keyword>
<dbReference type="STRING" id="399497.BW733_12540"/>
<keyword evidence="2 7" id="KW-0812">Transmembrane</keyword>
<keyword evidence="3" id="KW-0547">Nucleotide-binding</keyword>
<accession>A0A1Q2CZP5</accession>
<dbReference type="SUPFAM" id="SSF90123">
    <property type="entry name" value="ABC transporter transmembrane region"/>
    <property type="match status" value="1"/>
</dbReference>
<dbReference type="Gene3D" id="1.20.1560.10">
    <property type="entry name" value="ABC transporter type 1, transmembrane domain"/>
    <property type="match status" value="1"/>
</dbReference>
<dbReference type="InterPro" id="IPR003439">
    <property type="entry name" value="ABC_transporter-like_ATP-bd"/>
</dbReference>
<sequence>MSGRLDHTRWLIGHTRRLLAPLGIAVAASVVGKALGVALLVVSVWALTRMAAGADLSVAGMIGLLVGIALVKALLRYLEHYAGHYVAFTSLQRLRELFFESLVPQAPAATQGEAGADLTERATRDIDRIEVFFAHTLPPMVAAVVVPAGYVAWLALAVDGASAVVVGLFAAAALLLPALAARGSWSNARRVARRRGAIAAHVADDVQGLPEVLSMGAGQRRLETLADHDDDLIAARTRAGLGTGLRSAGATALRAAGLIAVLLVAQPSIDAMALGLAVSIALWGPTRGVDDFVTGLDSAFAATARVREIVDRPALITQADEPQGLPQRSDVVLDRVRFAYPGTARSVLDDVSLRFDQATWSYLVGVSGSGKSSVAGLVMRGWDPQGGAVTLGGVSVDRLPLDALRERVGFVAQRPTLLRGTIAENLRLARPDASDETLWEALRAVALEEWVDSLPGGLEHRVSARGVNVSGGQLQRLALARALVAEPQVLILDEALSQLDGPTLVLVRERLAASLRGLTVIEISHRADLIPDDAQVWVVDAGRVVAQGRVGMLRATDGPFARLEARG</sequence>
<dbReference type="InterPro" id="IPR027417">
    <property type="entry name" value="P-loop_NTPase"/>
</dbReference>
<dbReference type="GO" id="GO:0005886">
    <property type="term" value="C:plasma membrane"/>
    <property type="evidence" value="ECO:0007669"/>
    <property type="project" value="UniProtKB-SubCell"/>
</dbReference>
<feature type="transmembrane region" description="Helical" evidence="7">
    <location>
        <begin position="255"/>
        <end position="283"/>
    </location>
</feature>
<evidence type="ECO:0000256" key="3">
    <source>
        <dbReference type="ARBA" id="ARBA00022741"/>
    </source>
</evidence>
<dbReference type="GO" id="GO:0005524">
    <property type="term" value="F:ATP binding"/>
    <property type="evidence" value="ECO:0007669"/>
    <property type="project" value="UniProtKB-KW"/>
</dbReference>
<evidence type="ECO:0000259" key="8">
    <source>
        <dbReference type="PROSITE" id="PS50893"/>
    </source>
</evidence>
<dbReference type="RefSeq" id="WP_077350894.1">
    <property type="nucleotide sequence ID" value="NZ_CP019607.1"/>
</dbReference>
<feature type="transmembrane region" description="Helical" evidence="7">
    <location>
        <begin position="58"/>
        <end position="75"/>
    </location>
</feature>
<dbReference type="GO" id="GO:0140359">
    <property type="term" value="F:ABC-type transporter activity"/>
    <property type="evidence" value="ECO:0007669"/>
    <property type="project" value="InterPro"/>
</dbReference>
<feature type="transmembrane region" description="Helical" evidence="7">
    <location>
        <begin position="131"/>
        <end position="156"/>
    </location>
</feature>
<evidence type="ECO:0000256" key="2">
    <source>
        <dbReference type="ARBA" id="ARBA00022692"/>
    </source>
</evidence>
<evidence type="ECO:0000256" key="6">
    <source>
        <dbReference type="ARBA" id="ARBA00023136"/>
    </source>
</evidence>
<organism evidence="10 11">
    <name type="scientific">Tessaracoccus flavescens</name>
    <dbReference type="NCBI Taxonomy" id="399497"/>
    <lineage>
        <taxon>Bacteria</taxon>
        <taxon>Bacillati</taxon>
        <taxon>Actinomycetota</taxon>
        <taxon>Actinomycetes</taxon>
        <taxon>Propionibacteriales</taxon>
        <taxon>Propionibacteriaceae</taxon>
        <taxon>Tessaracoccus</taxon>
    </lineage>
</organism>
<dbReference type="OrthoDB" id="9762778at2"/>
<dbReference type="PROSITE" id="PS00211">
    <property type="entry name" value="ABC_TRANSPORTER_1"/>
    <property type="match status" value="1"/>
</dbReference>
<dbReference type="EMBL" id="CP019607">
    <property type="protein sequence ID" value="AQP51514.1"/>
    <property type="molecule type" value="Genomic_DNA"/>
</dbReference>
<evidence type="ECO:0000256" key="5">
    <source>
        <dbReference type="ARBA" id="ARBA00022989"/>
    </source>
</evidence>
<dbReference type="Proteomes" id="UP000188235">
    <property type="component" value="Chromosome"/>
</dbReference>
<dbReference type="InterPro" id="IPR036640">
    <property type="entry name" value="ABC1_TM_sf"/>
</dbReference>
<dbReference type="Gene3D" id="3.40.50.300">
    <property type="entry name" value="P-loop containing nucleotide triphosphate hydrolases"/>
    <property type="match status" value="1"/>
</dbReference>
<feature type="transmembrane region" description="Helical" evidence="7">
    <location>
        <begin position="162"/>
        <end position="185"/>
    </location>
</feature>